<dbReference type="FunFam" id="3.40.1690.10:FF:000001">
    <property type="entry name" value="Flagellar biosynthetic protein FlhB"/>
    <property type="match status" value="1"/>
</dbReference>
<dbReference type="GO" id="GO:0044780">
    <property type="term" value="P:bacterial-type flagellum assembly"/>
    <property type="evidence" value="ECO:0007669"/>
    <property type="project" value="InterPro"/>
</dbReference>
<dbReference type="GO" id="GO:0009306">
    <property type="term" value="P:protein secretion"/>
    <property type="evidence" value="ECO:0007669"/>
    <property type="project" value="InterPro"/>
</dbReference>
<dbReference type="PANTHER" id="PTHR30531">
    <property type="entry name" value="FLAGELLAR BIOSYNTHETIC PROTEIN FLHB"/>
    <property type="match status" value="1"/>
</dbReference>
<evidence type="ECO:0000256" key="9">
    <source>
        <dbReference type="ARBA" id="ARBA00022989"/>
    </source>
</evidence>
<evidence type="ECO:0000256" key="5">
    <source>
        <dbReference type="ARBA" id="ARBA00022475"/>
    </source>
</evidence>
<protein>
    <recommendedName>
        <fullName evidence="3 13">Flagellar biosynthetic protein FlhB</fullName>
    </recommendedName>
</protein>
<dbReference type="Pfam" id="PF01312">
    <property type="entry name" value="Bac_export_2"/>
    <property type="match status" value="1"/>
</dbReference>
<comment type="subcellular location">
    <subcellularLocation>
        <location evidence="1">Cell membrane</location>
        <topology evidence="1">Multi-pass membrane protein</topology>
    </subcellularLocation>
</comment>
<feature type="transmembrane region" description="Helical" evidence="13">
    <location>
        <begin position="137"/>
        <end position="166"/>
    </location>
</feature>
<evidence type="ECO:0000256" key="7">
    <source>
        <dbReference type="ARBA" id="ARBA00022795"/>
    </source>
</evidence>
<evidence type="ECO:0000256" key="2">
    <source>
        <dbReference type="ARBA" id="ARBA00010690"/>
    </source>
</evidence>
<evidence type="ECO:0000313" key="15">
    <source>
        <dbReference type="EMBL" id="POR49830.1"/>
    </source>
</evidence>
<comment type="function">
    <text evidence="12 13">Required for formation of the rod structure in the basal body of the flagellar apparatus. Together with FliI and FliH, may constitute the export apparatus of flagellin.</text>
</comment>
<evidence type="ECO:0000256" key="13">
    <source>
        <dbReference type="RuleBase" id="RU364091"/>
    </source>
</evidence>
<comment type="caution">
    <text evidence="15">The sequence shown here is derived from an EMBL/GenBank/DDBJ whole genome shotgun (WGS) entry which is preliminary data.</text>
</comment>
<feature type="compositionally biased region" description="Basic and acidic residues" evidence="14">
    <location>
        <begin position="7"/>
        <end position="25"/>
    </location>
</feature>
<organism evidence="15 16">
    <name type="scientific">Paraburkholderia eburnea</name>
    <dbReference type="NCBI Taxonomy" id="1189126"/>
    <lineage>
        <taxon>Bacteria</taxon>
        <taxon>Pseudomonadati</taxon>
        <taxon>Pseudomonadota</taxon>
        <taxon>Betaproteobacteria</taxon>
        <taxon>Burkholderiales</taxon>
        <taxon>Burkholderiaceae</taxon>
        <taxon>Paraburkholderia</taxon>
    </lineage>
</organism>
<feature type="transmembrane region" description="Helical" evidence="13">
    <location>
        <begin position="186"/>
        <end position="211"/>
    </location>
</feature>
<dbReference type="Gene3D" id="3.40.1690.10">
    <property type="entry name" value="secretion proteins EscU"/>
    <property type="match status" value="1"/>
</dbReference>
<reference evidence="15 16" key="1">
    <citation type="submission" date="2018-01" db="EMBL/GenBank/DDBJ databases">
        <title>Genomic Encyclopedia of Type Strains, Phase III (KMG-III): the genomes of soil and plant-associated and newly described type strains.</title>
        <authorList>
            <person name="Whitman W."/>
        </authorList>
    </citation>
    <scope>NUCLEOTIDE SEQUENCE [LARGE SCALE GENOMIC DNA]</scope>
    <source>
        <strain evidence="15 16">JCM 18070</strain>
    </source>
</reference>
<dbReference type="GO" id="GO:0005886">
    <property type="term" value="C:plasma membrane"/>
    <property type="evidence" value="ECO:0007669"/>
    <property type="project" value="UniProtKB-SubCell"/>
</dbReference>
<gene>
    <name evidence="13" type="primary">flhB</name>
    <name evidence="15" type="ORF">B0G62_110138</name>
</gene>
<evidence type="ECO:0000256" key="3">
    <source>
        <dbReference type="ARBA" id="ARBA00021622"/>
    </source>
</evidence>
<feature type="region of interest" description="Disordered" evidence="14">
    <location>
        <begin position="358"/>
        <end position="431"/>
    </location>
</feature>
<keyword evidence="8 13" id="KW-0653">Protein transport</keyword>
<keyword evidence="5 13" id="KW-1003">Cell membrane</keyword>
<dbReference type="InterPro" id="IPR006136">
    <property type="entry name" value="FlhB"/>
</dbReference>
<evidence type="ECO:0000256" key="1">
    <source>
        <dbReference type="ARBA" id="ARBA00004651"/>
    </source>
</evidence>
<evidence type="ECO:0000256" key="6">
    <source>
        <dbReference type="ARBA" id="ARBA00022692"/>
    </source>
</evidence>
<dbReference type="Gene3D" id="6.10.250.2080">
    <property type="match status" value="1"/>
</dbReference>
<dbReference type="Proteomes" id="UP000237381">
    <property type="component" value="Unassembled WGS sequence"/>
</dbReference>
<keyword evidence="11 13" id="KW-1006">Bacterial flagellum protein export</keyword>
<keyword evidence="10 13" id="KW-0472">Membrane</keyword>
<accession>A0A2S4M569</accession>
<proteinExistence type="inferred from homology"/>
<evidence type="ECO:0000256" key="14">
    <source>
        <dbReference type="SAM" id="MobiDB-lite"/>
    </source>
</evidence>
<name>A0A2S4M569_9BURK</name>
<dbReference type="NCBIfam" id="TIGR00328">
    <property type="entry name" value="flhB"/>
    <property type="match status" value="1"/>
</dbReference>
<dbReference type="EMBL" id="PQGA01000010">
    <property type="protein sequence ID" value="POR49830.1"/>
    <property type="molecule type" value="Genomic_DNA"/>
</dbReference>
<feature type="transmembrane region" description="Helical" evidence="13">
    <location>
        <begin position="92"/>
        <end position="116"/>
    </location>
</feature>
<dbReference type="PRINTS" id="PR00950">
    <property type="entry name" value="TYPE3IMSPROT"/>
</dbReference>
<feature type="compositionally biased region" description="Acidic residues" evidence="14">
    <location>
        <begin position="379"/>
        <end position="395"/>
    </location>
</feature>
<keyword evidence="15" id="KW-0966">Cell projection</keyword>
<sequence>MAEDSDLEKTESATPKRLEKAREEGQIARSRELSTFALLSAGCFGAWLLSDTIGGHLQTMLRGALTFDHAGAFETKRMLTGAGVAAREGMFAVLPVLALTGAAALLAPMALGGWLFSTQSIGVKFDRLNPMTGLGRIFSLNGPVQLGMSMIKTLLVGAIGGSALWNHREEILGLGMQPAPRAFADAFHLIVVCCGMTVAGMFLLAAIDVPYQIWSYHRKLRMTKEEVKREHRESEGDPHVKGRIRQQQRAMARRRMMAQVPKADVVVTNPTHFAVALQYTDGDMRAPRVVAKGVNLVAARIRELATENNIPLLEAPPLARALYHNVDLNKEIPGPLYGAVAQVLAWVYQLKRFREHGGDVPMEPTDLDVPPELDKGGVSDEDAAEEAGETLSPDDDAAKRNAKNTAAGAAPDQASTAGRADTARDGNEGAT</sequence>
<keyword evidence="16" id="KW-1185">Reference proteome</keyword>
<comment type="caution">
    <text evidence="13">Lacks conserved residue(s) required for the propagation of feature annotation.</text>
</comment>
<evidence type="ECO:0000256" key="8">
    <source>
        <dbReference type="ARBA" id="ARBA00022927"/>
    </source>
</evidence>
<evidence type="ECO:0000313" key="16">
    <source>
        <dbReference type="Proteomes" id="UP000237381"/>
    </source>
</evidence>
<feature type="compositionally biased region" description="Basic and acidic residues" evidence="14">
    <location>
        <begin position="421"/>
        <end position="431"/>
    </location>
</feature>
<dbReference type="InterPro" id="IPR029025">
    <property type="entry name" value="T3SS_substrate_exporter_C"/>
</dbReference>
<dbReference type="InterPro" id="IPR006135">
    <property type="entry name" value="T3SS_substrate_exporter"/>
</dbReference>
<keyword evidence="4 13" id="KW-0813">Transport</keyword>
<keyword evidence="15" id="KW-0282">Flagellum</keyword>
<dbReference type="RefSeq" id="WP_103705758.1">
    <property type="nucleotide sequence ID" value="NZ_PQGA01000010.1"/>
</dbReference>
<evidence type="ECO:0000256" key="10">
    <source>
        <dbReference type="ARBA" id="ARBA00023136"/>
    </source>
</evidence>
<evidence type="ECO:0000256" key="4">
    <source>
        <dbReference type="ARBA" id="ARBA00022448"/>
    </source>
</evidence>
<comment type="similarity">
    <text evidence="2 13">Belongs to the type III secretion exporter family.</text>
</comment>
<keyword evidence="7 13" id="KW-1005">Bacterial flagellum biogenesis</keyword>
<dbReference type="AlphaFoldDB" id="A0A2S4M569"/>
<dbReference type="OrthoDB" id="9807950at2"/>
<dbReference type="PANTHER" id="PTHR30531:SF12">
    <property type="entry name" value="FLAGELLAR BIOSYNTHETIC PROTEIN FLHB"/>
    <property type="match status" value="1"/>
</dbReference>
<evidence type="ECO:0000256" key="11">
    <source>
        <dbReference type="ARBA" id="ARBA00023225"/>
    </source>
</evidence>
<feature type="region of interest" description="Disordered" evidence="14">
    <location>
        <begin position="1"/>
        <end position="25"/>
    </location>
</feature>
<keyword evidence="9 13" id="KW-1133">Transmembrane helix</keyword>
<keyword evidence="15" id="KW-0969">Cilium</keyword>
<dbReference type="SUPFAM" id="SSF160544">
    <property type="entry name" value="EscU C-terminal domain-like"/>
    <property type="match status" value="1"/>
</dbReference>
<evidence type="ECO:0000256" key="12">
    <source>
        <dbReference type="ARBA" id="ARBA00025078"/>
    </source>
</evidence>
<keyword evidence="6 13" id="KW-0812">Transmembrane</keyword>